<dbReference type="STRING" id="716928.GCA_000261485_00602"/>
<dbReference type="InterPro" id="IPR021133">
    <property type="entry name" value="HEAT_type_2"/>
</dbReference>
<gene>
    <name evidence="1" type="ORF">SJ05684_c24830</name>
</gene>
<protein>
    <submittedName>
        <fullName evidence="1">DNA alkylation repair enzyme</fullName>
    </submittedName>
</protein>
<dbReference type="AlphaFoldDB" id="A0A249PDC7"/>
<dbReference type="Gene3D" id="1.25.40.290">
    <property type="entry name" value="ARM repeat domains"/>
    <property type="match status" value="1"/>
</dbReference>
<evidence type="ECO:0000313" key="1">
    <source>
        <dbReference type="EMBL" id="ASY63923.1"/>
    </source>
</evidence>
<dbReference type="PROSITE" id="PS50077">
    <property type="entry name" value="HEAT_REPEAT"/>
    <property type="match status" value="1"/>
</dbReference>
<organism evidence="1 2">
    <name type="scientific">Sinorhizobium sojae CCBAU 05684</name>
    <dbReference type="NCBI Taxonomy" id="716928"/>
    <lineage>
        <taxon>Bacteria</taxon>
        <taxon>Pseudomonadati</taxon>
        <taxon>Pseudomonadota</taxon>
        <taxon>Alphaproteobacteria</taxon>
        <taxon>Hyphomicrobiales</taxon>
        <taxon>Rhizobiaceae</taxon>
        <taxon>Sinorhizobium/Ensifer group</taxon>
        <taxon>Sinorhizobium</taxon>
    </lineage>
</organism>
<dbReference type="eggNOG" id="COG4335">
    <property type="taxonomic scope" value="Bacteria"/>
</dbReference>
<sequence>MNKAMAEPLKNLLHPGVVTEIADRLSQCAPGFDRDRFAASAGDGLEALELMQRSLKIRDALLETLPADFPAAATAIDAALPSGTAPGLSGWALLPVSQFVAARGLGDFALSLSLLRRLTRHFTAEFAIRPFIHADQDRALAAIRGWVADDDPHVRRLASEGTRPRLPWAMRLPQLVRDPQPILPILTALLDDPEDYVRRSVANSLNDIGKDHPDLVADFVARHIAGAPPPRLRLLRHASRTLLKQGHRGVLANFGFAPPSGIGTRLSLATTAVRFGDSLVFGLTVENSHRSKQQVMIDYAVHHRKANGGTSPKVFKWTVATLEPGASLRLEKRHSIRPITTRRYYAGTHRLVVLVNGEAVCEADFELDMA</sequence>
<accession>A0A249PDC7</accession>
<dbReference type="InterPro" id="IPR016024">
    <property type="entry name" value="ARM-type_fold"/>
</dbReference>
<reference evidence="1 2" key="1">
    <citation type="submission" date="2017-08" db="EMBL/GenBank/DDBJ databases">
        <title>Multipartite genome sequences of Sinorhizobium species nodulating soybeans.</title>
        <authorList>
            <person name="Tian C.F."/>
        </authorList>
    </citation>
    <scope>NUCLEOTIDE SEQUENCE [LARGE SCALE GENOMIC DNA]</scope>
    <source>
        <strain evidence="1 2">CCBAU 05684</strain>
    </source>
</reference>
<dbReference type="Pfam" id="PF08713">
    <property type="entry name" value="DNA_alkylation"/>
    <property type="match status" value="1"/>
</dbReference>
<keyword evidence="2" id="KW-1185">Reference proteome</keyword>
<dbReference type="KEGG" id="esj:SJ05684_c24830"/>
<name>A0A249PDC7_9HYPH</name>
<dbReference type="EMBL" id="CP023067">
    <property type="protein sequence ID" value="ASY63923.1"/>
    <property type="molecule type" value="Genomic_DNA"/>
</dbReference>
<dbReference type="SUPFAM" id="SSF48371">
    <property type="entry name" value="ARM repeat"/>
    <property type="match status" value="1"/>
</dbReference>
<evidence type="ECO:0000313" key="2">
    <source>
        <dbReference type="Proteomes" id="UP000217211"/>
    </source>
</evidence>
<dbReference type="Proteomes" id="UP000217211">
    <property type="component" value="Chromosome"/>
</dbReference>
<dbReference type="InterPro" id="IPR014825">
    <property type="entry name" value="DNA_alkylation"/>
</dbReference>
<proteinExistence type="predicted"/>